<evidence type="ECO:0000313" key="3">
    <source>
        <dbReference type="Proteomes" id="UP001417504"/>
    </source>
</evidence>
<keyword evidence="3" id="KW-1185">Reference proteome</keyword>
<dbReference type="InterPro" id="IPR036412">
    <property type="entry name" value="HAD-like_sf"/>
</dbReference>
<proteinExistence type="predicted"/>
<dbReference type="GO" id="GO:0008962">
    <property type="term" value="F:phosphatidylglycerophosphatase activity"/>
    <property type="evidence" value="ECO:0007669"/>
    <property type="project" value="InterPro"/>
</dbReference>
<dbReference type="Proteomes" id="UP001417504">
    <property type="component" value="Unassembled WGS sequence"/>
</dbReference>
<name>A0AAP0KII7_9MAGN</name>
<dbReference type="PANTHER" id="PTHR19288">
    <property type="entry name" value="4-NITROPHENYLPHOSPHATASE-RELATED"/>
    <property type="match status" value="1"/>
</dbReference>
<reference evidence="2 3" key="1">
    <citation type="submission" date="2024-01" db="EMBL/GenBank/DDBJ databases">
        <title>Genome assemblies of Stephania.</title>
        <authorList>
            <person name="Yang L."/>
        </authorList>
    </citation>
    <scope>NUCLEOTIDE SEQUENCE [LARGE SCALE GENOMIC DNA]</scope>
    <source>
        <strain evidence="2">QJT</strain>
        <tissue evidence="2">Leaf</tissue>
    </source>
</reference>
<evidence type="ECO:0000313" key="2">
    <source>
        <dbReference type="EMBL" id="KAK9153196.1"/>
    </source>
</evidence>
<feature type="compositionally biased region" description="Polar residues" evidence="1">
    <location>
        <begin position="9"/>
        <end position="21"/>
    </location>
</feature>
<dbReference type="InterPro" id="IPR027706">
    <property type="entry name" value="PGP_Pase"/>
</dbReference>
<accession>A0AAP0KII7</accession>
<dbReference type="SUPFAM" id="SSF56784">
    <property type="entry name" value="HAD-like"/>
    <property type="match status" value="1"/>
</dbReference>
<sequence length="260" mass="28949">MFSFLVSNNNKGKRNNGQDPFSSEEVRPKSTTLRGISSNMWWDRVRAGLSQRFNLEGIVSAVAVVARDRHLAVPHIAVPDIRWVDWGSSRGVGSVFGGNVVIFSNSAGLDQYDVGGSKARDIEKAIGIHVIRHGRAGLTPKYWAIDHQMACLMEMLSLLISIGVKKPAGTAEDIEKYFGCPSLVLVMVGDRHFTDIVYGNRNGFLTILTEPFSLAHEPFIVRQVRKLEKSLVNNWYQKGCRPTNHNFLSEAKKCVNEPPL</sequence>
<dbReference type="GO" id="GO:0005737">
    <property type="term" value="C:cytoplasm"/>
    <property type="evidence" value="ECO:0007669"/>
    <property type="project" value="TreeGrafter"/>
</dbReference>
<protein>
    <submittedName>
        <fullName evidence="2">Uncharacterized protein</fullName>
    </submittedName>
</protein>
<comment type="caution">
    <text evidence="2">The sequence shown here is derived from an EMBL/GenBank/DDBJ whole genome shotgun (WGS) entry which is preliminary data.</text>
</comment>
<gene>
    <name evidence="2" type="ORF">Sjap_000676</name>
</gene>
<dbReference type="AlphaFoldDB" id="A0AAP0KII7"/>
<dbReference type="Pfam" id="PF09419">
    <property type="entry name" value="PGP_phosphatase"/>
    <property type="match status" value="1"/>
</dbReference>
<organism evidence="2 3">
    <name type="scientific">Stephania japonica</name>
    <dbReference type="NCBI Taxonomy" id="461633"/>
    <lineage>
        <taxon>Eukaryota</taxon>
        <taxon>Viridiplantae</taxon>
        <taxon>Streptophyta</taxon>
        <taxon>Embryophyta</taxon>
        <taxon>Tracheophyta</taxon>
        <taxon>Spermatophyta</taxon>
        <taxon>Magnoliopsida</taxon>
        <taxon>Ranunculales</taxon>
        <taxon>Menispermaceae</taxon>
        <taxon>Menispermoideae</taxon>
        <taxon>Cissampelideae</taxon>
        <taxon>Stephania</taxon>
    </lineage>
</organism>
<evidence type="ECO:0000256" key="1">
    <source>
        <dbReference type="SAM" id="MobiDB-lite"/>
    </source>
</evidence>
<feature type="region of interest" description="Disordered" evidence="1">
    <location>
        <begin position="9"/>
        <end position="30"/>
    </location>
</feature>
<dbReference type="PANTHER" id="PTHR19288:SF25">
    <property type="entry name" value="PHOSPHATIDYLGLYCEROPHOSPHATASE GEP4, MITOCHONDRIAL"/>
    <property type="match status" value="1"/>
</dbReference>
<dbReference type="EMBL" id="JBBNAE010000001">
    <property type="protein sequence ID" value="KAK9153196.1"/>
    <property type="molecule type" value="Genomic_DNA"/>
</dbReference>